<keyword evidence="1" id="KW-0812">Transmembrane</keyword>
<evidence type="ECO:0000256" key="1">
    <source>
        <dbReference type="SAM" id="Phobius"/>
    </source>
</evidence>
<keyword evidence="1" id="KW-0472">Membrane</keyword>
<dbReference type="EMBL" id="GL984229">
    <property type="protein sequence ID" value="EGR28591.1"/>
    <property type="molecule type" value="Genomic_DNA"/>
</dbReference>
<dbReference type="AlphaFoldDB" id="G0R1T9"/>
<feature type="transmembrane region" description="Helical" evidence="1">
    <location>
        <begin position="238"/>
        <end position="260"/>
    </location>
</feature>
<keyword evidence="3" id="KW-1185">Reference proteome</keyword>
<dbReference type="GeneID" id="14904671"/>
<name>G0R1T9_ICHMU</name>
<protein>
    <submittedName>
        <fullName evidence="2">NLI interacting factor-like phosphatase family protein, putative</fullName>
        <ecNumber evidence="2">3.1.3.16</ecNumber>
    </submittedName>
</protein>
<evidence type="ECO:0000313" key="3">
    <source>
        <dbReference type="Proteomes" id="UP000008983"/>
    </source>
</evidence>
<keyword evidence="1" id="KW-1133">Transmembrane helix</keyword>
<sequence length="320" mass="39601">MIKKRINKKVKNKIVYNQIKQYINQMEIINKFSILIIQNKNNLFKKQNNKHFFKNFAVVYLKHSYINKNYQKKIIQNQQLKIRIIQNMKKQCKLDHKKSITKAKRHQYQIQMKLLYIVLFKKQILMILKYRFQYKIFRLQYMLKKDLEQNIFQIKLVNYMNQLYIQLAQQIMLILCVIQQIKNKQYVIDYSEKIALFIMECLSKIQQKQEETQKIQLLLIIQKPHFYFNLKMQYKQLIFSKIKVIANYLDFYLFFIFQVMQKQKNIKYYKINRQMMQDQPKCGWKNTYNMTKSTIQIQRENINNFLVKNKKIQLQQQFNK</sequence>
<dbReference type="Proteomes" id="UP000008983">
    <property type="component" value="Unassembled WGS sequence"/>
</dbReference>
<proteinExistence type="predicted"/>
<dbReference type="RefSeq" id="XP_004029827.1">
    <property type="nucleotide sequence ID" value="XM_004029779.1"/>
</dbReference>
<organism evidence="2 3">
    <name type="scientific">Ichthyophthirius multifiliis</name>
    <name type="common">White spot disease agent</name>
    <name type="synonym">Ich</name>
    <dbReference type="NCBI Taxonomy" id="5932"/>
    <lineage>
        <taxon>Eukaryota</taxon>
        <taxon>Sar</taxon>
        <taxon>Alveolata</taxon>
        <taxon>Ciliophora</taxon>
        <taxon>Intramacronucleata</taxon>
        <taxon>Oligohymenophorea</taxon>
        <taxon>Hymenostomatida</taxon>
        <taxon>Ophryoglenina</taxon>
        <taxon>Ichthyophthirius</taxon>
    </lineage>
</organism>
<reference evidence="2 3" key="1">
    <citation type="submission" date="2011-07" db="EMBL/GenBank/DDBJ databases">
        <authorList>
            <person name="Coyne R."/>
            <person name="Brami D."/>
            <person name="Johnson J."/>
            <person name="Hostetler J."/>
            <person name="Hannick L."/>
            <person name="Clark T."/>
            <person name="Cassidy-Hanley D."/>
            <person name="Inman J."/>
        </authorList>
    </citation>
    <scope>NUCLEOTIDE SEQUENCE [LARGE SCALE GENOMIC DNA]</scope>
    <source>
        <strain evidence="2 3">G5</strain>
    </source>
</reference>
<dbReference type="EC" id="3.1.3.16" evidence="2"/>
<evidence type="ECO:0000313" key="2">
    <source>
        <dbReference type="EMBL" id="EGR28591.1"/>
    </source>
</evidence>
<keyword evidence="2" id="KW-0378">Hydrolase</keyword>
<dbReference type="InParanoid" id="G0R1T9"/>
<dbReference type="GO" id="GO:0004722">
    <property type="term" value="F:protein serine/threonine phosphatase activity"/>
    <property type="evidence" value="ECO:0007669"/>
    <property type="project" value="UniProtKB-EC"/>
</dbReference>
<accession>G0R1T9</accession>
<gene>
    <name evidence="2" type="ORF">IMG5_172750</name>
</gene>